<comment type="caution">
    <text evidence="7">The sequence shown here is derived from an EMBL/GenBank/DDBJ whole genome shotgun (WGS) entry which is preliminary data.</text>
</comment>
<evidence type="ECO:0000256" key="2">
    <source>
        <dbReference type="ARBA" id="ARBA00023054"/>
    </source>
</evidence>
<dbReference type="EMBL" id="BNJQ01000011">
    <property type="protein sequence ID" value="GHP05704.1"/>
    <property type="molecule type" value="Genomic_DNA"/>
</dbReference>
<feature type="region of interest" description="Disordered" evidence="4">
    <location>
        <begin position="210"/>
        <end position="231"/>
    </location>
</feature>
<comment type="similarity">
    <text evidence="1">Belongs to the CCDC93 family.</text>
</comment>
<name>A0A830HF70_9CHLO</name>
<reference evidence="7" key="1">
    <citation type="submission" date="2020-10" db="EMBL/GenBank/DDBJ databases">
        <title>Unveiling of a novel bifunctional photoreceptor, Dualchrome1, isolated from a cosmopolitan green alga.</title>
        <authorList>
            <person name="Suzuki S."/>
            <person name="Kawachi M."/>
        </authorList>
    </citation>
    <scope>NUCLEOTIDE SEQUENCE</scope>
    <source>
        <strain evidence="7">NIES 2893</strain>
    </source>
</reference>
<keyword evidence="2 3" id="KW-0175">Coiled coil</keyword>
<evidence type="ECO:0000256" key="3">
    <source>
        <dbReference type="SAM" id="Coils"/>
    </source>
</evidence>
<protein>
    <submittedName>
        <fullName evidence="7">Coiled-coil domain-containing protein 93</fullName>
    </submittedName>
</protein>
<dbReference type="Proteomes" id="UP000660262">
    <property type="component" value="Unassembled WGS sequence"/>
</dbReference>
<dbReference type="InterPro" id="IPR048747">
    <property type="entry name" value="CCDC93_N"/>
</dbReference>
<evidence type="ECO:0000313" key="8">
    <source>
        <dbReference type="Proteomes" id="UP000660262"/>
    </source>
</evidence>
<accession>A0A830HF70</accession>
<dbReference type="PANTHER" id="PTHR16441">
    <property type="entry name" value="FIDIPIDINE"/>
    <property type="match status" value="1"/>
</dbReference>
<feature type="domain" description="CCDC93 N-terminal" evidence="6">
    <location>
        <begin position="10"/>
        <end position="113"/>
    </location>
</feature>
<gene>
    <name evidence="7" type="ORF">PPROV_000445400</name>
</gene>
<dbReference type="PANTHER" id="PTHR16441:SF0">
    <property type="entry name" value="COILED-COIL DOMAIN-CONTAINING PROTEIN 93"/>
    <property type="match status" value="1"/>
</dbReference>
<dbReference type="InterPro" id="IPR019159">
    <property type="entry name" value="CCDC93_CC"/>
</dbReference>
<evidence type="ECO:0000259" key="6">
    <source>
        <dbReference type="Pfam" id="PF21673"/>
    </source>
</evidence>
<evidence type="ECO:0000256" key="4">
    <source>
        <dbReference type="SAM" id="MobiDB-lite"/>
    </source>
</evidence>
<dbReference type="AlphaFoldDB" id="A0A830HF70"/>
<evidence type="ECO:0000256" key="1">
    <source>
        <dbReference type="ARBA" id="ARBA00007219"/>
    </source>
</evidence>
<keyword evidence="8" id="KW-1185">Reference proteome</keyword>
<dbReference type="GO" id="GO:0006893">
    <property type="term" value="P:Golgi to plasma membrane transport"/>
    <property type="evidence" value="ECO:0007669"/>
    <property type="project" value="TreeGrafter"/>
</dbReference>
<evidence type="ECO:0000259" key="5">
    <source>
        <dbReference type="Pfam" id="PF09762"/>
    </source>
</evidence>
<organism evidence="7 8">
    <name type="scientific">Pycnococcus provasolii</name>
    <dbReference type="NCBI Taxonomy" id="41880"/>
    <lineage>
        <taxon>Eukaryota</taxon>
        <taxon>Viridiplantae</taxon>
        <taxon>Chlorophyta</taxon>
        <taxon>Pseudoscourfieldiophyceae</taxon>
        <taxon>Pseudoscourfieldiales</taxon>
        <taxon>Pycnococcaceae</taxon>
        <taxon>Pycnococcus</taxon>
    </lineage>
</organism>
<feature type="coiled-coil region" evidence="3">
    <location>
        <begin position="281"/>
        <end position="343"/>
    </location>
</feature>
<dbReference type="Pfam" id="PF09762">
    <property type="entry name" value="CCDC93_CC"/>
    <property type="match status" value="1"/>
</dbReference>
<dbReference type="Pfam" id="PF21673">
    <property type="entry name" value="CCDC93_N"/>
    <property type="match status" value="1"/>
</dbReference>
<dbReference type="InterPro" id="IPR039116">
    <property type="entry name" value="CCDC93"/>
</dbReference>
<evidence type="ECO:0000313" key="7">
    <source>
        <dbReference type="EMBL" id="GHP05704.1"/>
    </source>
</evidence>
<sequence length="587" mass="63389">MDMSSTMSVESLREVLDLLLAGGYFRARLPSVTPFDKIVGGLSWAITMSSVDINFNLFFSEELKLGDKIALGEQIEASLKKMKCPHPLQAHQIQGLDLDALLPVVRWLVKQVIATRAEFGDVTRAYALYRHGTQYADVCDAVKEQLEGAKKNVEMLEKLAAKYRPMRTLRRRADVAPAEGAGAQERARWTLMEYGHRGLVQRYSPASTTSASTAAGTTASGSAAEGTAAASIDEDDATTMLTDASGGVSGAFAAGLVSMRGDEIAAAVSQAELGDGIGERLVAHSRKVAALEAARDTAEERASAAEARAKEAANALSDVQAEVANHKSAAEEARASVQNARAAAAANGTSEQLEAVVSKLRDVDAASARVKAYKAECRASLADLQAEAEAATSAAPLLSAEQASRIAEVDETYNAEMEKLSAARGAAARRQRAIDSLRRKLDAVPTRAELLQFERRFVELYEEVQAKLQETRRHYDTHNTLASELGFVTKEYSLLSSIKDQFSTATQSAETRANLVETLHGIFGSVTKLLEKTESKLAESVRLSALSDAQFASASERVREYNTRVRDLQSLSLSLERLYAQAKQHQL</sequence>
<proteinExistence type="inferred from homology"/>
<feature type="domain" description="CCDC93 coiled-coil" evidence="5">
    <location>
        <begin position="162"/>
        <end position="569"/>
    </location>
</feature>
<dbReference type="OrthoDB" id="16092at2759"/>